<accession>A0A2W7RI20</accession>
<dbReference type="PANTHER" id="PTHR30469">
    <property type="entry name" value="MULTIDRUG RESISTANCE PROTEIN MDTA"/>
    <property type="match status" value="1"/>
</dbReference>
<dbReference type="GO" id="GO:0015562">
    <property type="term" value="F:efflux transmembrane transporter activity"/>
    <property type="evidence" value="ECO:0007669"/>
    <property type="project" value="TreeGrafter"/>
</dbReference>
<evidence type="ECO:0000313" key="3">
    <source>
        <dbReference type="EMBL" id="PZX60543.1"/>
    </source>
</evidence>
<protein>
    <submittedName>
        <fullName evidence="3">CusB/HlyD membrane fusion family barrel-sandwich protein</fullName>
    </submittedName>
</protein>
<feature type="domain" description="CusB-like barrel-sandwich hybrid" evidence="2">
    <location>
        <begin position="70"/>
        <end position="154"/>
    </location>
</feature>
<dbReference type="Gene3D" id="2.40.50.100">
    <property type="match status" value="1"/>
</dbReference>
<dbReference type="AlphaFoldDB" id="A0A2W7RI20"/>
<organism evidence="3 4">
    <name type="scientific">Hydrotalea sandarakina</name>
    <dbReference type="NCBI Taxonomy" id="1004304"/>
    <lineage>
        <taxon>Bacteria</taxon>
        <taxon>Pseudomonadati</taxon>
        <taxon>Bacteroidota</taxon>
        <taxon>Chitinophagia</taxon>
        <taxon>Chitinophagales</taxon>
        <taxon>Chitinophagaceae</taxon>
        <taxon>Hydrotalea</taxon>
    </lineage>
</organism>
<dbReference type="InterPro" id="IPR058790">
    <property type="entry name" value="BSH_CusB"/>
</dbReference>
<dbReference type="Proteomes" id="UP000249720">
    <property type="component" value="Unassembled WGS sequence"/>
</dbReference>
<reference evidence="3 4" key="1">
    <citation type="submission" date="2018-06" db="EMBL/GenBank/DDBJ databases">
        <title>Genomic Encyclopedia of Archaeal and Bacterial Type Strains, Phase II (KMG-II): from individual species to whole genera.</title>
        <authorList>
            <person name="Goeker M."/>
        </authorList>
    </citation>
    <scope>NUCLEOTIDE SEQUENCE [LARGE SCALE GENOMIC DNA]</scope>
    <source>
        <strain evidence="3 4">DSM 23241</strain>
    </source>
</reference>
<feature type="chain" id="PRO_5015887804" evidence="1">
    <location>
        <begin position="21"/>
        <end position="317"/>
    </location>
</feature>
<dbReference type="Pfam" id="PF25919">
    <property type="entry name" value="BSH_CusB"/>
    <property type="match status" value="1"/>
</dbReference>
<name>A0A2W7RI20_9BACT</name>
<gene>
    <name evidence="3" type="ORF">LX80_02562</name>
</gene>
<keyword evidence="1" id="KW-0732">Signal</keyword>
<comment type="caution">
    <text evidence="3">The sequence shown here is derived from an EMBL/GenBank/DDBJ whole genome shotgun (WGS) entry which is preliminary data.</text>
</comment>
<evidence type="ECO:0000259" key="2">
    <source>
        <dbReference type="Pfam" id="PF25919"/>
    </source>
</evidence>
<evidence type="ECO:0000313" key="4">
    <source>
        <dbReference type="Proteomes" id="UP000249720"/>
    </source>
</evidence>
<dbReference type="EMBL" id="QKZV01000010">
    <property type="protein sequence ID" value="PZX60543.1"/>
    <property type="molecule type" value="Genomic_DNA"/>
</dbReference>
<dbReference type="RefSeq" id="WP_111297054.1">
    <property type="nucleotide sequence ID" value="NZ_QKZV01000010.1"/>
</dbReference>
<feature type="signal peptide" evidence="1">
    <location>
        <begin position="1"/>
        <end position="20"/>
    </location>
</feature>
<keyword evidence="4" id="KW-1185">Reference proteome</keyword>
<dbReference type="PROSITE" id="PS51257">
    <property type="entry name" value="PROKAR_LIPOPROTEIN"/>
    <property type="match status" value="1"/>
</dbReference>
<sequence length="317" mass="34659">MVQKKYFSLVCFLLTSFLYACNNKAGNANANNASDLVATGTPVTITHPVKGLMQEAVTLNAVSAFLLKSFVKANANGYLYKVNIHLGQYVQRGEPLFVITTKEAKAIGNTINQLDTTLNFSGNIIIHAPANGYITQLNYHAGDYVLDGEPLAAITDNRSFVFLLDLPYELKPYLPQNQYVNLLLPDGTQLNGTVGAPLPTVDPASQTQSYIIHVNTSKQIPENLIAKLHWIKVQKTNSISLPKAAVLSDEVQSNFWVMKMIDSVTAVKVPIQRGIENNEAVEIITPVFKITDTILLTGNYGLPDTAKVAINNSPLKQ</sequence>
<evidence type="ECO:0000256" key="1">
    <source>
        <dbReference type="SAM" id="SignalP"/>
    </source>
</evidence>
<dbReference type="SUPFAM" id="SSF111369">
    <property type="entry name" value="HlyD-like secretion proteins"/>
    <property type="match status" value="1"/>
</dbReference>
<dbReference type="OrthoDB" id="1435302at2"/>
<proteinExistence type="predicted"/>
<dbReference type="GO" id="GO:1990281">
    <property type="term" value="C:efflux pump complex"/>
    <property type="evidence" value="ECO:0007669"/>
    <property type="project" value="TreeGrafter"/>
</dbReference>
<dbReference type="PANTHER" id="PTHR30469:SF15">
    <property type="entry name" value="HLYD FAMILY OF SECRETION PROTEINS"/>
    <property type="match status" value="1"/>
</dbReference>